<evidence type="ECO:0000313" key="2">
    <source>
        <dbReference type="EMBL" id="EDY19100.1"/>
    </source>
</evidence>
<dbReference type="AlphaFoldDB" id="B4D2Y9"/>
<dbReference type="InterPro" id="IPR029058">
    <property type="entry name" value="AB_hydrolase_fold"/>
</dbReference>
<accession>B4D2Y9</accession>
<dbReference type="Proteomes" id="UP000005824">
    <property type="component" value="Unassembled WGS sequence"/>
</dbReference>
<comment type="caution">
    <text evidence="2">The sequence shown here is derived from an EMBL/GenBank/DDBJ whole genome shotgun (WGS) entry which is preliminary data.</text>
</comment>
<evidence type="ECO:0000256" key="1">
    <source>
        <dbReference type="SAM" id="MobiDB-lite"/>
    </source>
</evidence>
<protein>
    <submittedName>
        <fullName evidence="2">Putative sialidase</fullName>
    </submittedName>
</protein>
<proteinExistence type="predicted"/>
<dbReference type="eggNOG" id="COG0412">
    <property type="taxonomic scope" value="Bacteria"/>
</dbReference>
<gene>
    <name evidence="2" type="ORF">CfE428DRAFT_3277</name>
</gene>
<sequence>MMGIDFPLARWRRGSLIAAIFFLGICGCERRSTSTATLTPPSTPAPTTQTPAPAPVTPPAPDWAKLTNIDISSAFEPPQEWQDKFGAYRSSLLSYDGTPVTKAEKWPARRAEILQRWQEILGPWPQLDAKPRYTIVETREENGSVEKRIDIDLPPRQTGHAVLTIPKGAQHCGAVLVLSADDEAAGQGVHATADLARGLAERGFITLLIGPPGGNPRKPETEGVECQPLMYLAYVAAVCANVLADQPEVDATKIGVVGHAFAGKWAMFASCFCERFACAVWSEAAIVIDPRKASANYGDPWFLGRFIGTVRAAPRRDDDHPRIGAFAAIYNAGLNLNDLHALMAPRPLLVMAGTKRLPSLAITSADDEGRWTVLNHTIAVNRLLGYDHRVGMLNHASHEMTPEWKAQIARFFTLRLHE</sequence>
<feature type="region of interest" description="Disordered" evidence="1">
    <location>
        <begin position="33"/>
        <end position="55"/>
    </location>
</feature>
<dbReference type="STRING" id="497964.CfE428DRAFT_3277"/>
<keyword evidence="3" id="KW-1185">Reference proteome</keyword>
<feature type="compositionally biased region" description="Low complexity" evidence="1">
    <location>
        <begin position="33"/>
        <end position="51"/>
    </location>
</feature>
<name>B4D2Y9_9BACT</name>
<dbReference type="Gene3D" id="3.40.50.1820">
    <property type="entry name" value="alpha/beta hydrolase"/>
    <property type="match status" value="1"/>
</dbReference>
<dbReference type="EMBL" id="ABVL01000009">
    <property type="protein sequence ID" value="EDY19100.1"/>
    <property type="molecule type" value="Genomic_DNA"/>
</dbReference>
<organism evidence="2 3">
    <name type="scientific">Chthoniobacter flavus Ellin428</name>
    <dbReference type="NCBI Taxonomy" id="497964"/>
    <lineage>
        <taxon>Bacteria</taxon>
        <taxon>Pseudomonadati</taxon>
        <taxon>Verrucomicrobiota</taxon>
        <taxon>Spartobacteria</taxon>
        <taxon>Chthoniobacterales</taxon>
        <taxon>Chthoniobacteraceae</taxon>
        <taxon>Chthoniobacter</taxon>
    </lineage>
</organism>
<reference evidence="2 3" key="1">
    <citation type="journal article" date="2011" name="J. Bacteriol.">
        <title>Genome sequence of Chthoniobacter flavus Ellin428, an aerobic heterotrophic soil bacterium.</title>
        <authorList>
            <person name="Kant R."/>
            <person name="van Passel M.W."/>
            <person name="Palva A."/>
            <person name="Lucas S."/>
            <person name="Lapidus A."/>
            <person name="Glavina Del Rio T."/>
            <person name="Dalin E."/>
            <person name="Tice H."/>
            <person name="Bruce D."/>
            <person name="Goodwin L."/>
            <person name="Pitluck S."/>
            <person name="Larimer F.W."/>
            <person name="Land M.L."/>
            <person name="Hauser L."/>
            <person name="Sangwan P."/>
            <person name="de Vos W.M."/>
            <person name="Janssen P.H."/>
            <person name="Smidt H."/>
        </authorList>
    </citation>
    <scope>NUCLEOTIDE SEQUENCE [LARGE SCALE GENOMIC DNA]</scope>
    <source>
        <strain evidence="2 3">Ellin428</strain>
    </source>
</reference>
<dbReference type="SUPFAM" id="SSF53474">
    <property type="entry name" value="alpha/beta-Hydrolases"/>
    <property type="match status" value="1"/>
</dbReference>
<dbReference type="RefSeq" id="WP_006980602.1">
    <property type="nucleotide sequence ID" value="NZ_ABVL01000009.1"/>
</dbReference>
<evidence type="ECO:0000313" key="3">
    <source>
        <dbReference type="Proteomes" id="UP000005824"/>
    </source>
</evidence>
<dbReference type="InParanoid" id="B4D2Y9"/>